<reference evidence="11 12" key="1">
    <citation type="journal article" date="2017" name="Int. J. Parasitol.">
        <title>The genome of the protozoan parasite Cystoisospora suis and a reverse vaccinology approach to identify vaccine candidates.</title>
        <authorList>
            <person name="Palmieri N."/>
            <person name="Shrestha A."/>
            <person name="Ruttkowski B."/>
            <person name="Beck T."/>
            <person name="Vogl C."/>
            <person name="Tomley F."/>
            <person name="Blake D.P."/>
            <person name="Joachim A."/>
        </authorList>
    </citation>
    <scope>NUCLEOTIDE SEQUENCE [LARGE SCALE GENOMIC DNA]</scope>
    <source>
        <strain evidence="11 12">Wien I</strain>
    </source>
</reference>
<evidence type="ECO:0000256" key="5">
    <source>
        <dbReference type="ARBA" id="ARBA00022777"/>
    </source>
</evidence>
<feature type="compositionally biased region" description="Basic and acidic residues" evidence="10">
    <location>
        <begin position="1119"/>
        <end position="1141"/>
    </location>
</feature>
<feature type="compositionally biased region" description="Basic and acidic residues" evidence="10">
    <location>
        <begin position="1515"/>
        <end position="1525"/>
    </location>
</feature>
<dbReference type="VEuPathDB" id="ToxoDB:CSUI_002795"/>
<dbReference type="CDD" id="cd07061">
    <property type="entry name" value="HP_HAP_like"/>
    <property type="match status" value="1"/>
</dbReference>
<feature type="region of interest" description="Disordered" evidence="10">
    <location>
        <begin position="589"/>
        <end position="616"/>
    </location>
</feature>
<feature type="region of interest" description="Disordered" evidence="10">
    <location>
        <begin position="813"/>
        <end position="834"/>
    </location>
</feature>
<feature type="region of interest" description="Disordered" evidence="10">
    <location>
        <begin position="974"/>
        <end position="996"/>
    </location>
</feature>
<keyword evidence="6 9" id="KW-0067">ATP-binding</keyword>
<dbReference type="PANTHER" id="PTHR12750:SF9">
    <property type="entry name" value="INOSITOL HEXAKISPHOSPHATE AND DIPHOSPHOINOSITOL-PENTAKISPHOSPHATE KINASE"/>
    <property type="match status" value="1"/>
</dbReference>
<keyword evidence="3 9" id="KW-0808">Transferase</keyword>
<comment type="caution">
    <text evidence="11">The sequence shown here is derived from an EMBL/GenBank/DDBJ whole genome shotgun (WGS) entry which is preliminary data.</text>
</comment>
<name>A0A2C6KSN0_9APIC</name>
<feature type="non-terminal residue" evidence="11">
    <location>
        <position position="1"/>
    </location>
</feature>
<dbReference type="SUPFAM" id="SSF53254">
    <property type="entry name" value="Phosphoglycerate mutase-like"/>
    <property type="match status" value="1"/>
</dbReference>
<feature type="region of interest" description="Disordered" evidence="10">
    <location>
        <begin position="1066"/>
        <end position="1162"/>
    </location>
</feature>
<comment type="catalytic activity">
    <reaction evidence="8">
        <text>1D-myo-inositol hexakisphosphate + ATP = 1-diphospho-1D-myo-inositol 2,3,4,5,6-pentakisphosphate + ADP</text>
        <dbReference type="Rhea" id="RHEA:37459"/>
        <dbReference type="ChEBI" id="CHEBI:30616"/>
        <dbReference type="ChEBI" id="CHEBI:58130"/>
        <dbReference type="ChEBI" id="CHEBI:74946"/>
        <dbReference type="ChEBI" id="CHEBI:456216"/>
        <dbReference type="EC" id="2.7.4.24"/>
    </reaction>
    <physiologicalReaction direction="left-to-right" evidence="8">
        <dbReference type="Rhea" id="RHEA:37460"/>
    </physiologicalReaction>
</comment>
<feature type="region of interest" description="Disordered" evidence="10">
    <location>
        <begin position="1284"/>
        <end position="1334"/>
    </location>
</feature>
<gene>
    <name evidence="11" type="ORF">CSUI_002795</name>
</gene>
<feature type="compositionally biased region" description="Basic and acidic residues" evidence="10">
    <location>
        <begin position="1227"/>
        <end position="1241"/>
    </location>
</feature>
<dbReference type="GO" id="GO:0033857">
    <property type="term" value="F:5-diphosphoinositol pentakisphosphate 1-kinase activity"/>
    <property type="evidence" value="ECO:0007669"/>
    <property type="project" value="TreeGrafter"/>
</dbReference>
<evidence type="ECO:0000313" key="12">
    <source>
        <dbReference type="Proteomes" id="UP000221165"/>
    </source>
</evidence>
<dbReference type="EC" id="2.7.4.24" evidence="9"/>
<comment type="similarity">
    <text evidence="1 9">Belongs to the histidine acid phosphatase family. VIP1 subfamily.</text>
</comment>
<dbReference type="Pfam" id="PF00328">
    <property type="entry name" value="His_Phos_2"/>
    <property type="match status" value="1"/>
</dbReference>
<dbReference type="Gene3D" id="3.40.50.1240">
    <property type="entry name" value="Phosphoglycerate mutase-like"/>
    <property type="match status" value="1"/>
</dbReference>
<keyword evidence="5 9" id="KW-0418">Kinase</keyword>
<feature type="region of interest" description="Disordered" evidence="10">
    <location>
        <begin position="1497"/>
        <end position="1591"/>
    </location>
</feature>
<feature type="region of interest" description="Disordered" evidence="10">
    <location>
        <begin position="1013"/>
        <end position="1049"/>
    </location>
</feature>
<dbReference type="InterPro" id="IPR037446">
    <property type="entry name" value="His_Pase_VIP1"/>
</dbReference>
<feature type="compositionally biased region" description="Low complexity" evidence="10">
    <location>
        <begin position="1325"/>
        <end position="1334"/>
    </location>
</feature>
<dbReference type="InterPro" id="IPR000560">
    <property type="entry name" value="His_Pase_clade-2"/>
</dbReference>
<dbReference type="OrthoDB" id="18042at2759"/>
<feature type="compositionally biased region" description="Polar residues" evidence="10">
    <location>
        <begin position="1028"/>
        <end position="1048"/>
    </location>
</feature>
<dbReference type="GO" id="GO:0005829">
    <property type="term" value="C:cytosol"/>
    <property type="evidence" value="ECO:0007669"/>
    <property type="project" value="UniProtKB-SubCell"/>
</dbReference>
<dbReference type="GO" id="GO:0052723">
    <property type="term" value="F:inositol hexakisphosphate 1-kinase activity"/>
    <property type="evidence" value="ECO:0007669"/>
    <property type="project" value="RHEA"/>
</dbReference>
<evidence type="ECO:0000256" key="1">
    <source>
        <dbReference type="ARBA" id="ARBA00005609"/>
    </source>
</evidence>
<evidence type="ECO:0000256" key="9">
    <source>
        <dbReference type="RuleBase" id="RU365032"/>
    </source>
</evidence>
<dbReference type="EMBL" id="MIGC01001175">
    <property type="protein sequence ID" value="PHJ23350.1"/>
    <property type="molecule type" value="Genomic_DNA"/>
</dbReference>
<comment type="catalytic activity">
    <reaction evidence="7">
        <text>5-diphospho-1D-myo-inositol 1,2,3,4,6-pentakisphosphate + ATP + H(+) = 1,5-bis(diphospho)-1D-myo-inositol 2,3,4,6-tetrakisphosphate + ADP</text>
        <dbReference type="Rhea" id="RHEA:10276"/>
        <dbReference type="ChEBI" id="CHEBI:15378"/>
        <dbReference type="ChEBI" id="CHEBI:30616"/>
        <dbReference type="ChEBI" id="CHEBI:58628"/>
        <dbReference type="ChEBI" id="CHEBI:77983"/>
        <dbReference type="ChEBI" id="CHEBI:456216"/>
        <dbReference type="EC" id="2.7.4.24"/>
    </reaction>
    <physiologicalReaction direction="left-to-right" evidence="7">
        <dbReference type="Rhea" id="RHEA:10277"/>
    </physiologicalReaction>
</comment>
<evidence type="ECO:0000256" key="3">
    <source>
        <dbReference type="ARBA" id="ARBA00022679"/>
    </source>
</evidence>
<keyword evidence="12" id="KW-1185">Reference proteome</keyword>
<accession>A0A2C6KSN0</accession>
<evidence type="ECO:0000256" key="2">
    <source>
        <dbReference type="ARBA" id="ARBA00022490"/>
    </source>
</evidence>
<feature type="region of interest" description="Disordered" evidence="10">
    <location>
        <begin position="630"/>
        <end position="655"/>
    </location>
</feature>
<feature type="compositionally biased region" description="Gly residues" evidence="10">
    <location>
        <begin position="10"/>
        <end position="24"/>
    </location>
</feature>
<evidence type="ECO:0000256" key="6">
    <source>
        <dbReference type="ARBA" id="ARBA00022840"/>
    </source>
</evidence>
<feature type="compositionally biased region" description="Acidic residues" evidence="10">
    <location>
        <begin position="1142"/>
        <end position="1155"/>
    </location>
</feature>
<evidence type="ECO:0000313" key="11">
    <source>
        <dbReference type="EMBL" id="PHJ23350.1"/>
    </source>
</evidence>
<evidence type="ECO:0000256" key="4">
    <source>
        <dbReference type="ARBA" id="ARBA00022741"/>
    </source>
</evidence>
<dbReference type="Proteomes" id="UP000221165">
    <property type="component" value="Unassembled WGS sequence"/>
</dbReference>
<dbReference type="InterPro" id="IPR029033">
    <property type="entry name" value="His_PPase_superfam"/>
</dbReference>
<evidence type="ECO:0000256" key="7">
    <source>
        <dbReference type="ARBA" id="ARBA00033696"/>
    </source>
</evidence>
<feature type="region of interest" description="Disordered" evidence="10">
    <location>
        <begin position="1216"/>
        <end position="1253"/>
    </location>
</feature>
<comment type="subcellular location">
    <subcellularLocation>
        <location evidence="9">Cytoplasm</location>
        <location evidence="9">Cytosol</location>
    </subcellularLocation>
</comment>
<feature type="region of interest" description="Disordered" evidence="10">
    <location>
        <begin position="1370"/>
        <end position="1389"/>
    </location>
</feature>
<feature type="region of interest" description="Disordered" evidence="10">
    <location>
        <begin position="1603"/>
        <end position="1622"/>
    </location>
</feature>
<dbReference type="GO" id="GO:0032958">
    <property type="term" value="P:inositol phosphate biosynthetic process"/>
    <property type="evidence" value="ECO:0007669"/>
    <property type="project" value="TreeGrafter"/>
</dbReference>
<feature type="compositionally biased region" description="Polar residues" evidence="10">
    <location>
        <begin position="813"/>
        <end position="828"/>
    </location>
</feature>
<feature type="compositionally biased region" description="Gly residues" evidence="10">
    <location>
        <begin position="1569"/>
        <end position="1578"/>
    </location>
</feature>
<keyword evidence="2 9" id="KW-0963">Cytoplasm</keyword>
<feature type="compositionally biased region" description="Basic and acidic residues" evidence="10">
    <location>
        <begin position="1089"/>
        <end position="1102"/>
    </location>
</feature>
<dbReference type="GO" id="GO:0005524">
    <property type="term" value="F:ATP binding"/>
    <property type="evidence" value="ECO:0007669"/>
    <property type="project" value="UniProtKB-KW"/>
</dbReference>
<comment type="function">
    <text evidence="9">Bifunctional inositol kinase that acts in concert with the IP6K kinases to synthesize the diphosphate group-containing inositol pyrophosphates diphosphoinositol pentakisphosphate, PP-InsP5, and bis-diphosphoinositol tetrakisphosphate, (PP)2-InsP4. PP-InsP5 and (PP)2-InsP4, also respectively called InsP7 and InsP8, may regulate a variety of cellular processes, including apoptosis, vesicle trafficking, cytoskeletal dynamics, and exocytosis. Phosphorylates inositol hexakisphosphate (InsP6).</text>
</comment>
<sequence length="1677" mass="175266">ATSNPSLVSVGGGSEGNGGGGGVSQQGASLPGGPAGRVTRCVVVAKWGGELTGIGRKQAEDLGKKFRYELYPGDSAGLLRLHSTFRHDFKIYTSDEGRCQVTSAAFTKGFLDLEGELTPILVALVIRNNKAHALLDDTVPVSERKECKKVLDELLNLNISFRDASEEQLNLVDALFRYTLQPVQLACLKEIDNPWAAMHQVYCSIRKFLDALELPAPLLERKAGAIVSCANCNGGTPGRAPSKRDYESAALPASLGDSSLDVPSVFMPPTVCPSFSTTPSAFPLPTSSCHCHSSSSDSSVTVAGSPPFTRSMACCSSSPAAAHAGRDKVAGNFFTQKVANVKQRWNTLLKEWFDAKTNVFDTSKIADVMDMLRYELIHHQYLMSLEAFSLASHAHKILLPVHAFACPSESGITATQKLRIAAQVVGRLVRKIVRDVTFFRSEDHGRPLNESQRTSAFTDWGKSMTAAAAAARLSPPPAASSPPVTLPFSQTGSLVPVEPSASVEFFSSSRPPTGACLPLDVSRYSSSSLSAAAVSHVRRQFSEPVVRIVRPAVQSSECTFPVTLTAPPSPASGGAPETAGAQAERFLPVNGHTSLGTDGPPISQRPGGPDESELVGNGAAFSESSLQDGLDVGKQEHPSGGSGLESRVSESSETAVLADAGTAALSVGLDRHLSIEGQENRRCADDETRTAAALATAAAAAVTAVARAAKAAADAATAAAAEAAADAAPTAAAPLGELVKAMCGVHGTGVSASSIYRPDPAWKGSRDLDRSPPVSELTASTARACLRASLTAPPSASPFPERAMDTLPCTTVDSRVGSPSSEVPSTGPTAGLASSSVPAAAVLGGRMIRSSSSASCCSSGRSAARGISSARGRSTGSNASSSAAKGRAAFGYCGSSSRASSSRISSKSAVAGGGSVCSIAAVSGSTGGSQLEKGGGNLMGSAGSGTVGSSGPVAQSPTAAGLCGVLGSVERIGATGSLGRTPPGDSATAVLKGSKADPAEKVVINSHELWAHQWKGKKREKREEKATSHPQAQQCRAPESTEQCSPTDGMTIAEISPRLLGLRDRNAESCSTPERQSDQDGRQGTSEEVEIKALHEKRRETTGVDGGSKTDLQPGNAGERLEDKGGETKGNEQQGRHAADENERDDEEDHEEHEDDDPHEHEMTAQIRLKEEEARMFGIRSPWRIVRSRYYVTSASHVQALLNILLFSYEVVCGPDQNQSREGSAANRDRTVQKTDSEGSERGGTIGSACSEPLLDSDVDEEALGTCDLHYLSHIVFRVWERKRDRGQPEKSGTADSRYSSPAKHEKTAVGRQPTVAASPPAQQSSRNSDVSSSPYRLEISFSTGAKDGFGRDFFLIERDAQQHQVLSRGAAGPGMAGESGIKTDPRAAGNCRGYEGGSLPGMSQPRAVLGPPRFTPSFLKRGLHDEEDDDFVGLHHEQACRSCACPPATRLSADGVGGDAQRSCRTTKALESETVRPVQTGCRPASSCGWYCPSQASSGAPNSDSDSDVAGARMDGREQRRPAERPGTSPPASCAFGLFSRPTWPAQGSGHSISSSVAPPECVSTSGRTGGGPGSDGVQGDSGYDSKPGHLCWGREEASQLLRGRRGPGATGVAAEDSRGGSYKGAGVLMAPYCELAPLVSLAHSSDLERFEVLMSKVLSLYGSQKCPKTNKDRAP</sequence>
<keyword evidence="4 9" id="KW-0547">Nucleotide-binding</keyword>
<evidence type="ECO:0000256" key="8">
    <source>
        <dbReference type="ARBA" id="ARBA00034629"/>
    </source>
</evidence>
<organism evidence="11 12">
    <name type="scientific">Cystoisospora suis</name>
    <dbReference type="NCBI Taxonomy" id="483139"/>
    <lineage>
        <taxon>Eukaryota</taxon>
        <taxon>Sar</taxon>
        <taxon>Alveolata</taxon>
        <taxon>Apicomplexa</taxon>
        <taxon>Conoidasida</taxon>
        <taxon>Coccidia</taxon>
        <taxon>Eucoccidiorida</taxon>
        <taxon>Eimeriorina</taxon>
        <taxon>Sarcocystidae</taxon>
        <taxon>Cystoisospora</taxon>
    </lineage>
</organism>
<proteinExistence type="inferred from homology"/>
<dbReference type="PANTHER" id="PTHR12750">
    <property type="entry name" value="DIPHOSPHOINOSITOL PENTAKISPHOSPHATE KINASE"/>
    <property type="match status" value="1"/>
</dbReference>
<evidence type="ECO:0000256" key="10">
    <source>
        <dbReference type="SAM" id="MobiDB-lite"/>
    </source>
</evidence>
<dbReference type="RefSeq" id="XP_067925026.1">
    <property type="nucleotide sequence ID" value="XM_068062994.1"/>
</dbReference>
<dbReference type="GO" id="GO:0006020">
    <property type="term" value="P:inositol metabolic process"/>
    <property type="evidence" value="ECO:0007669"/>
    <property type="project" value="TreeGrafter"/>
</dbReference>
<feature type="region of interest" description="Disordered" evidence="10">
    <location>
        <begin position="1"/>
        <end position="34"/>
    </location>
</feature>
<protein>
    <recommendedName>
        <fullName evidence="9">Inositol hexakisphosphate and diphosphoinositol-pentakisphosphate kinase</fullName>
        <ecNumber evidence="9">2.7.4.24</ecNumber>
    </recommendedName>
</protein>
<dbReference type="GeneID" id="94426205"/>